<comment type="caution">
    <text evidence="7">The sequence shown here is derived from an EMBL/GenBank/DDBJ whole genome shotgun (WGS) entry which is preliminary data.</text>
</comment>
<keyword evidence="5" id="KW-0732">Signal</keyword>
<comment type="subcellular location">
    <subcellularLocation>
        <location evidence="1">Periplasm</location>
    </subcellularLocation>
</comment>
<dbReference type="SUPFAM" id="SSF81296">
    <property type="entry name" value="E set domains"/>
    <property type="match status" value="1"/>
</dbReference>
<dbReference type="InterPro" id="IPR013783">
    <property type="entry name" value="Ig-like_fold"/>
</dbReference>
<evidence type="ECO:0000256" key="2">
    <source>
        <dbReference type="ARBA" id="ARBA00005001"/>
    </source>
</evidence>
<dbReference type="InterPro" id="IPR014718">
    <property type="entry name" value="GH-type_carb-bd"/>
</dbReference>
<evidence type="ECO:0000256" key="1">
    <source>
        <dbReference type="ARBA" id="ARBA00004418"/>
    </source>
</evidence>
<evidence type="ECO:0000256" key="5">
    <source>
        <dbReference type="SAM" id="SignalP"/>
    </source>
</evidence>
<dbReference type="InterPro" id="IPR011013">
    <property type="entry name" value="Gal_mutarotase_sf_dom"/>
</dbReference>
<keyword evidence="4" id="KW-0574">Periplasm</keyword>
<accession>A0ABU0J3C1</accession>
<dbReference type="InterPro" id="IPR007444">
    <property type="entry name" value="Glucan_biosyn_MdoG_C"/>
</dbReference>
<proteinExistence type="inferred from homology"/>
<comment type="similarity">
    <text evidence="3">Belongs to the OpgD/OpgG family.</text>
</comment>
<dbReference type="Proteomes" id="UP001242480">
    <property type="component" value="Unassembled WGS sequence"/>
</dbReference>
<dbReference type="SUPFAM" id="SSF74650">
    <property type="entry name" value="Galactose mutarotase-like"/>
    <property type="match status" value="1"/>
</dbReference>
<protein>
    <submittedName>
        <fullName evidence="7">Glucans biosynthesis protein</fullName>
    </submittedName>
</protein>
<dbReference type="Pfam" id="PF04349">
    <property type="entry name" value="MdoG"/>
    <property type="match status" value="1"/>
</dbReference>
<feature type="signal peptide" evidence="5">
    <location>
        <begin position="1"/>
        <end position="25"/>
    </location>
</feature>
<evidence type="ECO:0000256" key="4">
    <source>
        <dbReference type="ARBA" id="ARBA00022764"/>
    </source>
</evidence>
<dbReference type="PANTHER" id="PTHR30504">
    <property type="entry name" value="GLUCANS BIOSYNTHESIS PROTEIN"/>
    <property type="match status" value="1"/>
</dbReference>
<dbReference type="InterPro" id="IPR014756">
    <property type="entry name" value="Ig_E-set"/>
</dbReference>
<reference evidence="7 8" key="1">
    <citation type="submission" date="2023-07" db="EMBL/GenBank/DDBJ databases">
        <title>Genomic Encyclopedia of Type Strains, Phase IV (KMG-IV): sequencing the most valuable type-strain genomes for metagenomic binning, comparative biology and taxonomic classification.</title>
        <authorList>
            <person name="Goeker M."/>
        </authorList>
    </citation>
    <scope>NUCLEOTIDE SEQUENCE [LARGE SCALE GENOMIC DNA]</scope>
    <source>
        <strain evidence="7 8">DSM 19619</strain>
    </source>
</reference>
<name>A0ABU0J3C1_9HYPH</name>
<evidence type="ECO:0000256" key="3">
    <source>
        <dbReference type="ARBA" id="ARBA00009284"/>
    </source>
</evidence>
<organism evidence="7 8">
    <name type="scientific">Labrys wisconsinensis</name>
    <dbReference type="NCBI Taxonomy" id="425677"/>
    <lineage>
        <taxon>Bacteria</taxon>
        <taxon>Pseudomonadati</taxon>
        <taxon>Pseudomonadota</taxon>
        <taxon>Alphaproteobacteria</taxon>
        <taxon>Hyphomicrobiales</taxon>
        <taxon>Xanthobacteraceae</taxon>
        <taxon>Labrys</taxon>
    </lineage>
</organism>
<sequence length="509" mass="56464">MNRRDILKLAALAPGLLAWPRPGQAAINAPGLKPGETFSHDALLAYARELTKTPYQAPDTTLPAPFQDLDYEHYVAIRFRPERAVWSAEQRGFVVEPLHRGFIYAAPVDLFTIEDGRVLLVPYDASLFDFGGLKGPAPDASFGFSGFRLKAPFDAPDRFDDFAIFQGASYFRAIARAQSYGAVARGLAINTGESDGEQFPFFRAFWIERPQPGAGALVVHALLDSEAATGAFRLTLRPGDMTLVDVETTIIPRVAIDHVGIAPLNSMYLFGANDRHNVDDVRVAVHESSGLQMLSGTGEWIWRPLQNPETLQISAFADKNPRGFGLLQRNRDVAAFEDEGHRYERQPSVWITPSGDWGEGSIQLVEIPSDAEIHDNIVAYWRPKVPLDPGKDYTFSYRTNWCWSPPDKPQTAIAHETRAGAAGGKNRRFVIDFEGDIFADTDSLKGIVPGVSVNPGKVRDVAFSPDPSRRLGRLSFTLDPDNETYSEMRAVLNKDGKPVSETWLYRWTP</sequence>
<dbReference type="PANTHER" id="PTHR30504:SF2">
    <property type="entry name" value="GLUCANS BIOSYNTHESIS PROTEIN G"/>
    <property type="match status" value="1"/>
</dbReference>
<evidence type="ECO:0000313" key="7">
    <source>
        <dbReference type="EMBL" id="MDQ0468739.1"/>
    </source>
</evidence>
<dbReference type="EMBL" id="JAUSVX010000002">
    <property type="protein sequence ID" value="MDQ0468739.1"/>
    <property type="molecule type" value="Genomic_DNA"/>
</dbReference>
<dbReference type="PIRSF" id="PIRSF006281">
    <property type="entry name" value="MdoG"/>
    <property type="match status" value="1"/>
</dbReference>
<dbReference type="RefSeq" id="WP_307270353.1">
    <property type="nucleotide sequence ID" value="NZ_JAUSVX010000002.1"/>
</dbReference>
<keyword evidence="8" id="KW-1185">Reference proteome</keyword>
<comment type="pathway">
    <text evidence="2">Glycan metabolism; osmoregulated periplasmic glucan (OPG) biosynthesis.</text>
</comment>
<evidence type="ECO:0000259" key="6">
    <source>
        <dbReference type="Pfam" id="PF04349"/>
    </source>
</evidence>
<dbReference type="InterPro" id="IPR014438">
    <property type="entry name" value="Glucan_biosyn_MdoG/MdoD"/>
</dbReference>
<feature type="domain" description="Glucan biosynthesis periplasmic MdoG C-terminal" evidence="6">
    <location>
        <begin position="38"/>
        <end position="507"/>
    </location>
</feature>
<dbReference type="Gene3D" id="2.60.40.10">
    <property type="entry name" value="Immunoglobulins"/>
    <property type="match status" value="1"/>
</dbReference>
<feature type="chain" id="PRO_5045212218" evidence="5">
    <location>
        <begin position="26"/>
        <end position="509"/>
    </location>
</feature>
<gene>
    <name evidence="7" type="ORF">QO011_001739</name>
</gene>
<dbReference type="Gene3D" id="2.70.98.10">
    <property type="match status" value="1"/>
</dbReference>
<evidence type="ECO:0000313" key="8">
    <source>
        <dbReference type="Proteomes" id="UP001242480"/>
    </source>
</evidence>